<protein>
    <submittedName>
        <fullName evidence="1">Uncharacterized protein</fullName>
    </submittedName>
</protein>
<evidence type="ECO:0000313" key="1">
    <source>
        <dbReference type="EMBL" id="ENN76748.1"/>
    </source>
</evidence>
<gene>
    <name evidence="1" type="ORF">YQE_06813</name>
</gene>
<dbReference type="AlphaFoldDB" id="N6TG54"/>
<accession>N6TG54</accession>
<dbReference type="EMBL" id="KB740969">
    <property type="protein sequence ID" value="ENN76748.1"/>
    <property type="molecule type" value="Genomic_DNA"/>
</dbReference>
<proteinExistence type="predicted"/>
<feature type="non-terminal residue" evidence="1">
    <location>
        <position position="1"/>
    </location>
</feature>
<dbReference type="HOGENOM" id="CLU_2640654_0_0_1"/>
<organism evidence="1">
    <name type="scientific">Dendroctonus ponderosae</name>
    <name type="common">Mountain pine beetle</name>
    <dbReference type="NCBI Taxonomy" id="77166"/>
    <lineage>
        <taxon>Eukaryota</taxon>
        <taxon>Metazoa</taxon>
        <taxon>Ecdysozoa</taxon>
        <taxon>Arthropoda</taxon>
        <taxon>Hexapoda</taxon>
        <taxon>Insecta</taxon>
        <taxon>Pterygota</taxon>
        <taxon>Neoptera</taxon>
        <taxon>Endopterygota</taxon>
        <taxon>Coleoptera</taxon>
        <taxon>Polyphaga</taxon>
        <taxon>Cucujiformia</taxon>
        <taxon>Curculionidae</taxon>
        <taxon>Scolytinae</taxon>
        <taxon>Dendroctonus</taxon>
    </lineage>
</organism>
<name>N6TG54_DENPD</name>
<reference evidence="1" key="1">
    <citation type="journal article" date="2013" name="Genome Biol.">
        <title>Draft genome of the mountain pine beetle, Dendroctonus ponderosae Hopkins, a major forest pest.</title>
        <authorList>
            <person name="Keeling C.I."/>
            <person name="Yuen M.M."/>
            <person name="Liao N.Y."/>
            <person name="Docking T.R."/>
            <person name="Chan S.K."/>
            <person name="Taylor G.A."/>
            <person name="Palmquist D.L."/>
            <person name="Jackman S.D."/>
            <person name="Nguyen A."/>
            <person name="Li M."/>
            <person name="Henderson H."/>
            <person name="Janes J.K."/>
            <person name="Zhao Y."/>
            <person name="Pandoh P."/>
            <person name="Moore R."/>
            <person name="Sperling F.A."/>
            <person name="Huber D.P."/>
            <person name="Birol I."/>
            <person name="Jones S.J."/>
            <person name="Bohlmann J."/>
        </authorList>
    </citation>
    <scope>NUCLEOTIDE SEQUENCE</scope>
</reference>
<sequence>MAFGERNKFLALCFIAIGGAIGGSIGGTIGGAIGESIAVSIGDGFALLNQTRLSWIHGYRFQFAFLTVMVTDFNHNY</sequence>